<dbReference type="Proteomes" id="UP000646667">
    <property type="component" value="Segment"/>
</dbReference>
<gene>
    <name evidence="1" type="ORF">EVC06_141</name>
</gene>
<evidence type="ECO:0000313" key="1">
    <source>
        <dbReference type="EMBL" id="QIG73916.1"/>
    </source>
</evidence>
<protein>
    <submittedName>
        <fullName evidence="1">Uncharacterized protein</fullName>
    </submittedName>
</protein>
<organism evidence="1 2">
    <name type="scientific">Rhizobium phage RHph_N34</name>
    <dbReference type="NCBI Taxonomy" id="2509586"/>
    <lineage>
        <taxon>Viruses</taxon>
        <taxon>Duplodnaviria</taxon>
        <taxon>Heunggongvirae</taxon>
        <taxon>Uroviricota</taxon>
        <taxon>Caudoviricetes</taxon>
        <taxon>Pootjesviridae</taxon>
        <taxon>Staniewskivirinae</taxon>
        <taxon>Trinifflemingvirus</taxon>
        <taxon>Trinifflemingvirus N34</taxon>
    </lineage>
</organism>
<sequence>MSGSRGSARRGKIKLRVWVYTNLKKRGYWTHIFLPKIHDRDMIHEKLVKKYGSVAWYDPAPSRAKYKIVKL</sequence>
<reference evidence="1 2" key="1">
    <citation type="submission" date="2020-01" db="EMBL/GenBank/DDBJ databases">
        <title>Patterns of diversity and host range of bacteriophage communities associated with bean-nodulatin bacteria.</title>
        <authorList>
            <person name="Vann Cauwenberghe J."/>
            <person name="Santamaria R.I."/>
            <person name="Bustos P."/>
            <person name="Juarez S."/>
            <person name="Gonzalez V."/>
        </authorList>
    </citation>
    <scope>NUCLEOTIDE SEQUENCE [LARGE SCALE GENOMIC DNA]</scope>
    <source>
        <strain evidence="2">RHph</strain>
    </source>
</reference>
<keyword evidence="2" id="KW-1185">Reference proteome</keyword>
<dbReference type="EMBL" id="MN988534">
    <property type="protein sequence ID" value="QIG73916.1"/>
    <property type="molecule type" value="Genomic_DNA"/>
</dbReference>
<name>A0A7S5RA39_9CAUD</name>
<evidence type="ECO:0000313" key="2">
    <source>
        <dbReference type="Proteomes" id="UP000646667"/>
    </source>
</evidence>
<accession>A0A7S5RA39</accession>
<proteinExistence type="predicted"/>